<gene>
    <name evidence="2" type="ORF">LVIROSA_LOCUS7107</name>
</gene>
<reference evidence="2 3" key="1">
    <citation type="submission" date="2022-01" db="EMBL/GenBank/DDBJ databases">
        <authorList>
            <person name="Xiong W."/>
            <person name="Schranz E."/>
        </authorList>
    </citation>
    <scope>NUCLEOTIDE SEQUENCE [LARGE SCALE GENOMIC DNA]</scope>
</reference>
<dbReference type="Pfam" id="PF05212">
    <property type="entry name" value="DUF707"/>
    <property type="match status" value="1"/>
</dbReference>
<dbReference type="EMBL" id="CAKMRJ010000411">
    <property type="protein sequence ID" value="CAH1419589.1"/>
    <property type="molecule type" value="Genomic_DNA"/>
</dbReference>
<evidence type="ECO:0000313" key="3">
    <source>
        <dbReference type="Proteomes" id="UP001157418"/>
    </source>
</evidence>
<feature type="compositionally biased region" description="Pro residues" evidence="1">
    <location>
        <begin position="66"/>
        <end position="142"/>
    </location>
</feature>
<dbReference type="PANTHER" id="PTHR31210:SF74">
    <property type="entry name" value="LYSINE KETOGLUTARATE REDUCTASE TRANS-SPLICING-LIKE PROTEIN"/>
    <property type="match status" value="1"/>
</dbReference>
<keyword evidence="3" id="KW-1185">Reference proteome</keyword>
<comment type="caution">
    <text evidence="2">The sequence shown here is derived from an EMBL/GenBank/DDBJ whole genome shotgun (WGS) entry which is preliminary data.</text>
</comment>
<evidence type="ECO:0000256" key="1">
    <source>
        <dbReference type="SAM" id="MobiDB-lite"/>
    </source>
</evidence>
<dbReference type="InterPro" id="IPR007877">
    <property type="entry name" value="DUF707"/>
</dbReference>
<dbReference type="Proteomes" id="UP001157418">
    <property type="component" value="Unassembled WGS sequence"/>
</dbReference>
<name>A0AAU9LVF8_9ASTR</name>
<organism evidence="2 3">
    <name type="scientific">Lactuca virosa</name>
    <dbReference type="NCBI Taxonomy" id="75947"/>
    <lineage>
        <taxon>Eukaryota</taxon>
        <taxon>Viridiplantae</taxon>
        <taxon>Streptophyta</taxon>
        <taxon>Embryophyta</taxon>
        <taxon>Tracheophyta</taxon>
        <taxon>Spermatophyta</taxon>
        <taxon>Magnoliopsida</taxon>
        <taxon>eudicotyledons</taxon>
        <taxon>Gunneridae</taxon>
        <taxon>Pentapetalae</taxon>
        <taxon>asterids</taxon>
        <taxon>campanulids</taxon>
        <taxon>Asterales</taxon>
        <taxon>Asteraceae</taxon>
        <taxon>Cichorioideae</taxon>
        <taxon>Cichorieae</taxon>
        <taxon>Lactucinae</taxon>
        <taxon>Lactuca</taxon>
    </lineage>
</organism>
<dbReference type="PANTHER" id="PTHR31210">
    <property type="entry name" value="OS06G0731900 PROTEIN"/>
    <property type="match status" value="1"/>
</dbReference>
<evidence type="ECO:0000313" key="2">
    <source>
        <dbReference type="EMBL" id="CAH1419589.1"/>
    </source>
</evidence>
<dbReference type="PRINTS" id="PR01217">
    <property type="entry name" value="PRICHEXTENSN"/>
</dbReference>
<feature type="compositionally biased region" description="Pro residues" evidence="1">
    <location>
        <begin position="154"/>
        <end position="164"/>
    </location>
</feature>
<sequence length="499" mass="56438">MASRFVSWLKNNTERSVKSGIDFIRGSRYPKTSEVSPQPPVRPNLSPQPQPPPPVQLQPQHQPSLQPHPPPPEQQSSPSPQPQPPPPEQQPLPAPQPQPPPPPEQPPAPYPQPHPPPPEQPPPPSPQPQPPLPPEQQPPSPELQPETETQVTPSPSPSPSPEPQLQPQRRTQPSPSPPPPQGDHKWPRGKEALPKGLVANISDLQMQPLWGRRKKVNSSTSLFTAAVGIKQKETVDKMVTKFLSSNFSVMLFHYDGVVDAWNDLDWSDNVIHVSAINQTKWWFAKRFLHPDIVTKYSYIFLWDEDLGIDNFDPGRYVSIVKDEGLEISQPALDTKKSVVHHAITSRWKNSTLHRRVKTGGNKNGCDWTSQYPPCTGWIELMAPVFSRAAWRCMWYMIQNDLNHAWGLDLMFGYCAQGDRTKNVGVVDAEYIVHFGFPTIGESQSKLLENPCNSSATNARMEVRKHSHNEYKIFKSRWQAAVKEDKEWVDPYPESWNYSI</sequence>
<feature type="compositionally biased region" description="Pro residues" evidence="1">
    <location>
        <begin position="37"/>
        <end position="56"/>
    </location>
</feature>
<proteinExistence type="predicted"/>
<dbReference type="AlphaFoldDB" id="A0AAU9LVF8"/>
<feature type="region of interest" description="Disordered" evidence="1">
    <location>
        <begin position="1"/>
        <end position="190"/>
    </location>
</feature>
<protein>
    <submittedName>
        <fullName evidence="2">Uncharacterized protein</fullName>
    </submittedName>
</protein>
<accession>A0AAU9LVF8</accession>
<feature type="compositionally biased region" description="Low complexity" evidence="1">
    <location>
        <begin position="143"/>
        <end position="153"/>
    </location>
</feature>